<sequence length="169" mass="18415">MLEIALSHEDVWPEHDWEALATRAATAAISRTPYGELATGAATVEISIRLATDAEVQVLNAQYRQKDKPTNVLSFPMVQADLLETIGQNSDDGEVLLGDIVLAHETCAREAMEKGVSLEDHATHLIVHGTLHLLGYDHMVGMEAEAMEAIEIDALKSLGLADPYLIEED</sequence>
<dbReference type="PANTHER" id="PTHR46986">
    <property type="entry name" value="ENDORIBONUCLEASE YBEY, CHLOROPLASTIC"/>
    <property type="match status" value="1"/>
</dbReference>
<dbReference type="HAMAP" id="MF_00009">
    <property type="entry name" value="Endoribonucl_YbeY"/>
    <property type="match status" value="1"/>
</dbReference>
<dbReference type="GO" id="GO:0004222">
    <property type="term" value="F:metalloendopeptidase activity"/>
    <property type="evidence" value="ECO:0007669"/>
    <property type="project" value="InterPro"/>
</dbReference>
<comment type="function">
    <text evidence="7">Single strand-specific metallo-endoribonuclease involved in late-stage 70S ribosome quality control and in maturation of the 3' terminus of the 16S rRNA.</text>
</comment>
<evidence type="ECO:0000256" key="1">
    <source>
        <dbReference type="ARBA" id="ARBA00010875"/>
    </source>
</evidence>
<evidence type="ECO:0000256" key="2">
    <source>
        <dbReference type="ARBA" id="ARBA00022722"/>
    </source>
</evidence>
<keyword evidence="7" id="KW-0690">Ribosome biogenesis</keyword>
<dbReference type="InterPro" id="IPR002036">
    <property type="entry name" value="YbeY"/>
</dbReference>
<gene>
    <name evidence="7 8" type="primary">ybeY</name>
    <name evidence="8" type="ORF">EAH76_18080</name>
</gene>
<dbReference type="GO" id="GO:0006364">
    <property type="term" value="P:rRNA processing"/>
    <property type="evidence" value="ECO:0007669"/>
    <property type="project" value="UniProtKB-UniRule"/>
</dbReference>
<comment type="subcellular location">
    <subcellularLocation>
        <location evidence="7">Cytoplasm</location>
    </subcellularLocation>
</comment>
<evidence type="ECO:0000256" key="4">
    <source>
        <dbReference type="ARBA" id="ARBA00022759"/>
    </source>
</evidence>
<dbReference type="PANTHER" id="PTHR46986:SF1">
    <property type="entry name" value="ENDORIBONUCLEASE YBEY, CHLOROPLASTIC"/>
    <property type="match status" value="1"/>
</dbReference>
<feature type="binding site" evidence="7">
    <location>
        <position position="132"/>
    </location>
    <ligand>
        <name>Zn(2+)</name>
        <dbReference type="ChEBI" id="CHEBI:29105"/>
        <note>catalytic</note>
    </ligand>
</feature>
<dbReference type="PROSITE" id="PS01306">
    <property type="entry name" value="UPF0054"/>
    <property type="match status" value="1"/>
</dbReference>
<dbReference type="GO" id="GO:0008270">
    <property type="term" value="F:zinc ion binding"/>
    <property type="evidence" value="ECO:0007669"/>
    <property type="project" value="UniProtKB-UniRule"/>
</dbReference>
<accession>A0A502FL25</accession>
<dbReference type="NCBIfam" id="TIGR00043">
    <property type="entry name" value="rRNA maturation RNase YbeY"/>
    <property type="match status" value="1"/>
</dbReference>
<dbReference type="Proteomes" id="UP000319931">
    <property type="component" value="Unassembled WGS sequence"/>
</dbReference>
<dbReference type="Pfam" id="PF02130">
    <property type="entry name" value="YbeY"/>
    <property type="match status" value="1"/>
</dbReference>
<dbReference type="InterPro" id="IPR023091">
    <property type="entry name" value="MetalPrtase_cat_dom_sf_prd"/>
</dbReference>
<keyword evidence="6 7" id="KW-0862">Zinc</keyword>
<keyword evidence="7" id="KW-0698">rRNA processing</keyword>
<comment type="cofactor">
    <cofactor evidence="7">
        <name>Zn(2+)</name>
        <dbReference type="ChEBI" id="CHEBI:29105"/>
    </cofactor>
    <text evidence="7">Binds 1 zinc ion.</text>
</comment>
<keyword evidence="4 7" id="KW-0255">Endonuclease</keyword>
<dbReference type="AlphaFoldDB" id="A0A502FL25"/>
<dbReference type="Gene3D" id="3.40.390.30">
    <property type="entry name" value="Metalloproteases ('zincins'), catalytic domain"/>
    <property type="match status" value="1"/>
</dbReference>
<evidence type="ECO:0000256" key="3">
    <source>
        <dbReference type="ARBA" id="ARBA00022723"/>
    </source>
</evidence>
<reference evidence="8 9" key="1">
    <citation type="journal article" date="2019" name="Environ. Microbiol.">
        <title>Species interactions and distinct microbial communities in high Arctic permafrost affected cryosols are associated with the CH4 and CO2 gas fluxes.</title>
        <authorList>
            <person name="Altshuler I."/>
            <person name="Hamel J."/>
            <person name="Turney S."/>
            <person name="Magnuson E."/>
            <person name="Levesque R."/>
            <person name="Greer C."/>
            <person name="Whyte L.G."/>
        </authorList>
    </citation>
    <scope>NUCLEOTIDE SEQUENCE [LARGE SCALE GENOMIC DNA]</scope>
    <source>
        <strain evidence="8 9">E6.1</strain>
    </source>
</reference>
<dbReference type="GO" id="GO:0005737">
    <property type="term" value="C:cytoplasm"/>
    <property type="evidence" value="ECO:0007669"/>
    <property type="project" value="UniProtKB-SubCell"/>
</dbReference>
<organism evidence="8 9">
    <name type="scientific">Sphingomonas glacialis</name>
    <dbReference type="NCBI Taxonomy" id="658225"/>
    <lineage>
        <taxon>Bacteria</taxon>
        <taxon>Pseudomonadati</taxon>
        <taxon>Pseudomonadota</taxon>
        <taxon>Alphaproteobacteria</taxon>
        <taxon>Sphingomonadales</taxon>
        <taxon>Sphingomonadaceae</taxon>
        <taxon>Sphingomonas</taxon>
    </lineage>
</organism>
<proteinExistence type="inferred from homology"/>
<dbReference type="InterPro" id="IPR020549">
    <property type="entry name" value="YbeY_CS"/>
</dbReference>
<evidence type="ECO:0000256" key="6">
    <source>
        <dbReference type="ARBA" id="ARBA00022833"/>
    </source>
</evidence>
<dbReference type="SUPFAM" id="SSF55486">
    <property type="entry name" value="Metalloproteases ('zincins'), catalytic domain"/>
    <property type="match status" value="1"/>
</dbReference>
<evidence type="ECO:0000256" key="7">
    <source>
        <dbReference type="HAMAP-Rule" id="MF_00009"/>
    </source>
</evidence>
<protein>
    <recommendedName>
        <fullName evidence="7">Endoribonuclease YbeY</fullName>
        <ecNumber evidence="7">3.1.-.-</ecNumber>
    </recommendedName>
</protein>
<keyword evidence="5 7" id="KW-0378">Hydrolase</keyword>
<dbReference type="GO" id="GO:0004521">
    <property type="term" value="F:RNA endonuclease activity"/>
    <property type="evidence" value="ECO:0007669"/>
    <property type="project" value="UniProtKB-UniRule"/>
</dbReference>
<dbReference type="OrthoDB" id="9807740at2"/>
<name>A0A502FL25_9SPHN</name>
<comment type="caution">
    <text evidence="8">The sequence shown here is derived from an EMBL/GenBank/DDBJ whole genome shotgun (WGS) entry which is preliminary data.</text>
</comment>
<keyword evidence="3 7" id="KW-0479">Metal-binding</keyword>
<evidence type="ECO:0000313" key="9">
    <source>
        <dbReference type="Proteomes" id="UP000319931"/>
    </source>
</evidence>
<evidence type="ECO:0000256" key="5">
    <source>
        <dbReference type="ARBA" id="ARBA00022801"/>
    </source>
</evidence>
<dbReference type="EC" id="3.1.-.-" evidence="7"/>
<feature type="binding site" evidence="7">
    <location>
        <position position="128"/>
    </location>
    <ligand>
        <name>Zn(2+)</name>
        <dbReference type="ChEBI" id="CHEBI:29105"/>
        <note>catalytic</note>
    </ligand>
</feature>
<keyword evidence="2 7" id="KW-0540">Nuclease</keyword>
<dbReference type="EMBL" id="RCZC01000006">
    <property type="protein sequence ID" value="TPG49783.1"/>
    <property type="molecule type" value="Genomic_DNA"/>
</dbReference>
<feature type="binding site" evidence="7">
    <location>
        <position position="138"/>
    </location>
    <ligand>
        <name>Zn(2+)</name>
        <dbReference type="ChEBI" id="CHEBI:29105"/>
        <note>catalytic</note>
    </ligand>
</feature>
<keyword evidence="7" id="KW-0963">Cytoplasm</keyword>
<keyword evidence="9" id="KW-1185">Reference proteome</keyword>
<evidence type="ECO:0000313" key="8">
    <source>
        <dbReference type="EMBL" id="TPG49783.1"/>
    </source>
</evidence>
<dbReference type="RefSeq" id="WP_140851676.1">
    <property type="nucleotide sequence ID" value="NZ_RCZC01000006.1"/>
</dbReference>
<comment type="similarity">
    <text evidence="1 7">Belongs to the endoribonuclease YbeY family.</text>
</comment>